<dbReference type="RefSeq" id="WP_309727566.1">
    <property type="nucleotide sequence ID" value="NZ_JAVDQA010000002.1"/>
</dbReference>
<keyword evidence="2" id="KW-1185">Reference proteome</keyword>
<name>A0ABU1K4Z8_9FLAO</name>
<comment type="caution">
    <text evidence="1">The sequence shown here is derived from an EMBL/GenBank/DDBJ whole genome shotgun (WGS) entry which is preliminary data.</text>
</comment>
<protein>
    <submittedName>
        <fullName evidence="1">Uncharacterized protein</fullName>
    </submittedName>
</protein>
<accession>A0ABU1K4Z8</accession>
<dbReference type="EMBL" id="JAVDQA010000002">
    <property type="protein sequence ID" value="MDR6300671.1"/>
    <property type="molecule type" value="Genomic_DNA"/>
</dbReference>
<reference evidence="1 2" key="1">
    <citation type="submission" date="2023-07" db="EMBL/GenBank/DDBJ databases">
        <title>Genomic Encyclopedia of Type Strains, Phase IV (KMG-IV): sequencing the most valuable type-strain genomes for metagenomic binning, comparative biology and taxonomic classification.</title>
        <authorList>
            <person name="Goeker M."/>
        </authorList>
    </citation>
    <scope>NUCLEOTIDE SEQUENCE [LARGE SCALE GENOMIC DNA]</scope>
    <source>
        <strain evidence="1 2">DSM 102814</strain>
    </source>
</reference>
<organism evidence="1 2">
    <name type="scientific">Mesonia maritima</name>
    <dbReference type="NCBI Taxonomy" id="1793873"/>
    <lineage>
        <taxon>Bacteria</taxon>
        <taxon>Pseudomonadati</taxon>
        <taxon>Bacteroidota</taxon>
        <taxon>Flavobacteriia</taxon>
        <taxon>Flavobacteriales</taxon>
        <taxon>Flavobacteriaceae</taxon>
        <taxon>Mesonia</taxon>
    </lineage>
</organism>
<dbReference type="Proteomes" id="UP001257659">
    <property type="component" value="Unassembled WGS sequence"/>
</dbReference>
<evidence type="ECO:0000313" key="2">
    <source>
        <dbReference type="Proteomes" id="UP001257659"/>
    </source>
</evidence>
<gene>
    <name evidence="1" type="ORF">GGR31_001302</name>
</gene>
<proteinExistence type="predicted"/>
<sequence>MALTGVVEQKIMPDANTHKHYEAYVKNVQDFLIAEKELKRTINRALKTGKTQTVEIQTKLYALLYSTFSESRFMKVILTPYGFEQTEVDEILKQPSNLEKWLKCLELAFRKFNQTKKGSEIPNKKLELSRIIEAYVLTPSILRNKIAHGQLTVALNSKNTSLNYTITGKIQALDFVEISKWFVINKSLCDILEELIESPNKGHFNNYYTRFQLLESFISRTKKWTTETKMGTNKMKKRPPQRLI</sequence>
<evidence type="ECO:0000313" key="1">
    <source>
        <dbReference type="EMBL" id="MDR6300671.1"/>
    </source>
</evidence>